<dbReference type="Proteomes" id="UP001359559">
    <property type="component" value="Unassembled WGS sequence"/>
</dbReference>
<evidence type="ECO:0000313" key="2">
    <source>
        <dbReference type="Proteomes" id="UP001359559"/>
    </source>
</evidence>
<keyword evidence="2" id="KW-1185">Reference proteome</keyword>
<sequence>MKTNSLESVLREIFQHVAVNQCYWSRLLLFRKKVQITGNSCVLFSSSFLRMASRSCNRSTMATTKAFLTFTSLSPPTTMTKPSAFGPLNPLLMKAIETSEEN</sequence>
<organism evidence="1 2">
    <name type="scientific">Clitoria ternatea</name>
    <name type="common">Butterfly pea</name>
    <dbReference type="NCBI Taxonomy" id="43366"/>
    <lineage>
        <taxon>Eukaryota</taxon>
        <taxon>Viridiplantae</taxon>
        <taxon>Streptophyta</taxon>
        <taxon>Embryophyta</taxon>
        <taxon>Tracheophyta</taxon>
        <taxon>Spermatophyta</taxon>
        <taxon>Magnoliopsida</taxon>
        <taxon>eudicotyledons</taxon>
        <taxon>Gunneridae</taxon>
        <taxon>Pentapetalae</taxon>
        <taxon>rosids</taxon>
        <taxon>fabids</taxon>
        <taxon>Fabales</taxon>
        <taxon>Fabaceae</taxon>
        <taxon>Papilionoideae</taxon>
        <taxon>50 kb inversion clade</taxon>
        <taxon>NPAAA clade</taxon>
        <taxon>indigoferoid/millettioid clade</taxon>
        <taxon>Phaseoleae</taxon>
        <taxon>Clitoria</taxon>
    </lineage>
</organism>
<dbReference type="EMBL" id="JAYKXN010000001">
    <property type="protein sequence ID" value="KAK7318425.1"/>
    <property type="molecule type" value="Genomic_DNA"/>
</dbReference>
<reference evidence="1 2" key="1">
    <citation type="submission" date="2024-01" db="EMBL/GenBank/DDBJ databases">
        <title>The genomes of 5 underutilized Papilionoideae crops provide insights into root nodulation and disease resistance.</title>
        <authorList>
            <person name="Yuan L."/>
        </authorList>
    </citation>
    <scope>NUCLEOTIDE SEQUENCE [LARGE SCALE GENOMIC DNA]</scope>
    <source>
        <strain evidence="1">LY-2023</strain>
        <tissue evidence="1">Leaf</tissue>
    </source>
</reference>
<name>A0AAN9PZJ3_CLITE</name>
<proteinExistence type="predicted"/>
<accession>A0AAN9PZJ3</accession>
<protein>
    <submittedName>
        <fullName evidence="1">Uncharacterized protein</fullName>
    </submittedName>
</protein>
<evidence type="ECO:0000313" key="1">
    <source>
        <dbReference type="EMBL" id="KAK7318425.1"/>
    </source>
</evidence>
<dbReference type="AlphaFoldDB" id="A0AAN9PZJ3"/>
<gene>
    <name evidence="1" type="ORF">RJT34_03126</name>
</gene>
<comment type="caution">
    <text evidence="1">The sequence shown here is derived from an EMBL/GenBank/DDBJ whole genome shotgun (WGS) entry which is preliminary data.</text>
</comment>